<accession>A0AAV9I5C9</accession>
<keyword evidence="4" id="KW-1185">Reference proteome</keyword>
<name>A0AAV9I5C9_9RHOD</name>
<dbReference type="AlphaFoldDB" id="A0AAV9I5C9"/>
<protein>
    <recommendedName>
        <fullName evidence="2">CRAL-TRIO domain-containing protein</fullName>
    </recommendedName>
</protein>
<reference evidence="3 4" key="1">
    <citation type="submission" date="2022-07" db="EMBL/GenBank/DDBJ databases">
        <title>Genome-wide signatures of adaptation to extreme environments.</title>
        <authorList>
            <person name="Cho C.H."/>
            <person name="Yoon H.S."/>
        </authorList>
    </citation>
    <scope>NUCLEOTIDE SEQUENCE [LARGE SCALE GENOMIC DNA]</scope>
    <source>
        <strain evidence="3 4">108.79 E11</strain>
    </source>
</reference>
<dbReference type="CDD" id="cd00170">
    <property type="entry name" value="SEC14"/>
    <property type="match status" value="1"/>
</dbReference>
<gene>
    <name evidence="3" type="ORF">GAYE_PCTG60G1343</name>
</gene>
<dbReference type="Proteomes" id="UP001300502">
    <property type="component" value="Unassembled WGS sequence"/>
</dbReference>
<feature type="domain" description="CRAL-TRIO" evidence="2">
    <location>
        <begin position="95"/>
        <end position="262"/>
    </location>
</feature>
<dbReference type="Gene3D" id="3.40.525.10">
    <property type="entry name" value="CRAL-TRIO lipid binding domain"/>
    <property type="match status" value="1"/>
</dbReference>
<dbReference type="SUPFAM" id="SSF52087">
    <property type="entry name" value="CRAL/TRIO domain"/>
    <property type="match status" value="1"/>
</dbReference>
<dbReference type="PROSITE" id="PS50191">
    <property type="entry name" value="CRAL_TRIO"/>
    <property type="match status" value="1"/>
</dbReference>
<dbReference type="PANTHER" id="PTHR45824:SF29">
    <property type="entry name" value="GH16843P"/>
    <property type="match status" value="1"/>
</dbReference>
<dbReference type="Pfam" id="PF03765">
    <property type="entry name" value="CRAL_TRIO_N"/>
    <property type="match status" value="1"/>
</dbReference>
<sequence>MLSSTRDDISTSSTVKGQVWAESPDEETKQCLQSLRSKVQSMDLTPKELEWCDDACLLRYLRARNNHVDKALELIRRTLQWRKEFGVEEMMNNVPAPVKEEGASQKLYVGGKDKYGRPIIYMKPKYQNTKESIHQLEHLVYTLERAIRSMQNGVEKLVLFIDFEGYSMRNTPSVKMMRETLTVLQDYYPERLGLAICLNAPTLFHTFYKIIKPFIDKNTVQKIYFFKVNNTKKSKEWTEFAQQVFDLDQLEVDYGGRNEKGYNPEEYFSTE</sequence>
<dbReference type="Pfam" id="PF00650">
    <property type="entry name" value="CRAL_TRIO"/>
    <property type="match status" value="1"/>
</dbReference>
<organism evidence="3 4">
    <name type="scientific">Galdieria yellowstonensis</name>
    <dbReference type="NCBI Taxonomy" id="3028027"/>
    <lineage>
        <taxon>Eukaryota</taxon>
        <taxon>Rhodophyta</taxon>
        <taxon>Bangiophyceae</taxon>
        <taxon>Galdieriales</taxon>
        <taxon>Galdieriaceae</taxon>
        <taxon>Galdieria</taxon>
    </lineage>
</organism>
<evidence type="ECO:0000256" key="1">
    <source>
        <dbReference type="SAM" id="MobiDB-lite"/>
    </source>
</evidence>
<evidence type="ECO:0000313" key="3">
    <source>
        <dbReference type="EMBL" id="KAK4523447.1"/>
    </source>
</evidence>
<feature type="region of interest" description="Disordered" evidence="1">
    <location>
        <begin position="1"/>
        <end position="23"/>
    </location>
</feature>
<dbReference type="InterPro" id="IPR001251">
    <property type="entry name" value="CRAL-TRIO_dom"/>
</dbReference>
<dbReference type="InterPro" id="IPR036865">
    <property type="entry name" value="CRAL-TRIO_dom_sf"/>
</dbReference>
<dbReference type="PANTHER" id="PTHR45824">
    <property type="entry name" value="GH16843P"/>
    <property type="match status" value="1"/>
</dbReference>
<proteinExistence type="predicted"/>
<dbReference type="InterPro" id="IPR011074">
    <property type="entry name" value="CRAL/TRIO_N_dom"/>
</dbReference>
<dbReference type="GO" id="GO:0008526">
    <property type="term" value="F:phosphatidylinositol transfer activity"/>
    <property type="evidence" value="ECO:0007669"/>
    <property type="project" value="TreeGrafter"/>
</dbReference>
<evidence type="ECO:0000313" key="4">
    <source>
        <dbReference type="Proteomes" id="UP001300502"/>
    </source>
</evidence>
<evidence type="ECO:0000259" key="2">
    <source>
        <dbReference type="PROSITE" id="PS50191"/>
    </source>
</evidence>
<dbReference type="SMART" id="SM00516">
    <property type="entry name" value="SEC14"/>
    <property type="match status" value="1"/>
</dbReference>
<dbReference type="InterPro" id="IPR036273">
    <property type="entry name" value="CRAL/TRIO_N_dom_sf"/>
</dbReference>
<dbReference type="InterPro" id="IPR052578">
    <property type="entry name" value="PI_Transfer_CRAL-TRIO"/>
</dbReference>
<dbReference type="SUPFAM" id="SSF46938">
    <property type="entry name" value="CRAL/TRIO N-terminal domain"/>
    <property type="match status" value="1"/>
</dbReference>
<comment type="caution">
    <text evidence="3">The sequence shown here is derived from an EMBL/GenBank/DDBJ whole genome shotgun (WGS) entry which is preliminary data.</text>
</comment>
<dbReference type="PRINTS" id="PR00180">
    <property type="entry name" value="CRETINALDHBP"/>
</dbReference>
<dbReference type="SMART" id="SM01100">
    <property type="entry name" value="CRAL_TRIO_N"/>
    <property type="match status" value="1"/>
</dbReference>
<dbReference type="EMBL" id="JANCYU010000015">
    <property type="protein sequence ID" value="KAK4523447.1"/>
    <property type="molecule type" value="Genomic_DNA"/>
</dbReference>